<dbReference type="HOGENOM" id="CLU_100937_0_0_5"/>
<keyword evidence="2" id="KW-1185">Reference proteome</keyword>
<dbReference type="EMBL" id="CP002396">
    <property type="protein sequence ID" value="ADU14944.1"/>
    <property type="molecule type" value="Genomic_DNA"/>
</dbReference>
<protein>
    <submittedName>
        <fullName evidence="1">Uncharacterized protein</fullName>
    </submittedName>
</protein>
<proteinExistence type="predicted"/>
<organism evidence="1 2">
    <name type="scientific">Asticcacaulis excentricus (strain ATCC 15261 / DSM 4724 / KCTC 12464 / NCIMB 9791 / VKM B-1370 / CB 48)</name>
    <dbReference type="NCBI Taxonomy" id="573065"/>
    <lineage>
        <taxon>Bacteria</taxon>
        <taxon>Pseudomonadati</taxon>
        <taxon>Pseudomonadota</taxon>
        <taxon>Alphaproteobacteria</taxon>
        <taxon>Caulobacterales</taxon>
        <taxon>Caulobacteraceae</taxon>
        <taxon>Asticcacaulis</taxon>
    </lineage>
</organism>
<name>E8RTX3_ASTEC</name>
<sequence length="229" mass="25345">MDVKVQHIGQTGARVVVIDDFLIEASRVVDMAAACMPFPPEGQTAYPGRRRHIGPGDPASPYVMGVLQKLAPVIGQAFDVSGFGIVEASFSLVTTPPDALSPVQRLPHFDWADPRMVAVLHHLHHLPDTGTAFYRHIASGIERVDAESAPRLRQAMRDEDERMGVSPGFAAETNDRYEKIFHVEARFNRLVIYQGALLHSGYIPPDFTYSDDPRTGRLTGNIFVRLNDT</sequence>
<dbReference type="RefSeq" id="WP_013480761.1">
    <property type="nucleotide sequence ID" value="NC_014817.1"/>
</dbReference>
<dbReference type="Proteomes" id="UP000001492">
    <property type="component" value="Chromosome 2"/>
</dbReference>
<dbReference type="Pfam" id="PF20043">
    <property type="entry name" value="DUF6445"/>
    <property type="match status" value="1"/>
</dbReference>
<dbReference type="KEGG" id="aex:Astex_3310"/>
<dbReference type="eggNOG" id="COG0665">
    <property type="taxonomic scope" value="Bacteria"/>
</dbReference>
<reference evidence="2" key="1">
    <citation type="submission" date="2010-12" db="EMBL/GenBank/DDBJ databases">
        <title>Complete sequence of chromosome 2 of Asticcacaulis excentricus CB 48.</title>
        <authorList>
            <consortium name="US DOE Joint Genome Institute"/>
            <person name="Lucas S."/>
            <person name="Copeland A."/>
            <person name="Lapidus A."/>
            <person name="Cheng J.-F."/>
            <person name="Bruce D."/>
            <person name="Goodwin L."/>
            <person name="Pitluck S."/>
            <person name="Teshima H."/>
            <person name="Davenport K."/>
            <person name="Detter J.C."/>
            <person name="Han C."/>
            <person name="Tapia R."/>
            <person name="Land M."/>
            <person name="Hauser L."/>
            <person name="Jeffries C."/>
            <person name="Kyrpides N."/>
            <person name="Ivanova N."/>
            <person name="Ovchinnikova G."/>
            <person name="Brun Y.V."/>
            <person name="Woyke T."/>
        </authorList>
    </citation>
    <scope>NUCLEOTIDE SEQUENCE [LARGE SCALE GENOMIC DNA]</scope>
    <source>
        <strain evidence="2">ATCC 15261 / DSM 4724 / KCTC 12464 / NCIMB 9791 / VKM B-1370 / CB 48</strain>
    </source>
</reference>
<dbReference type="InterPro" id="IPR045617">
    <property type="entry name" value="DUF6445"/>
</dbReference>
<evidence type="ECO:0000313" key="1">
    <source>
        <dbReference type="EMBL" id="ADU14944.1"/>
    </source>
</evidence>
<dbReference type="AlphaFoldDB" id="E8RTX3"/>
<gene>
    <name evidence="1" type="ordered locus">Astex_3310</name>
</gene>
<accession>E8RTX3</accession>
<evidence type="ECO:0000313" key="2">
    <source>
        <dbReference type="Proteomes" id="UP000001492"/>
    </source>
</evidence>
<dbReference type="OrthoDB" id="7630206at2"/>
<dbReference type="STRING" id="573065.Astex_3310"/>